<dbReference type="InterPro" id="IPR000048">
    <property type="entry name" value="IQ_motif_EF-hand-BS"/>
</dbReference>
<evidence type="ECO:0000313" key="6">
    <source>
        <dbReference type="EMBL" id="KAF5202690.1"/>
    </source>
</evidence>
<evidence type="ECO:0000256" key="1">
    <source>
        <dbReference type="ARBA" id="ARBA00022860"/>
    </source>
</evidence>
<dbReference type="AlphaFoldDB" id="A0A7J6X1T1"/>
<comment type="caution">
    <text evidence="6">The sequence shown here is derived from an EMBL/GenBank/DDBJ whole genome shotgun (WGS) entry which is preliminary data.</text>
</comment>
<evidence type="ECO:0000259" key="5">
    <source>
        <dbReference type="Pfam" id="PF13178"/>
    </source>
</evidence>
<proteinExistence type="inferred from homology"/>
<name>A0A7J6X1T1_THATH</name>
<dbReference type="PANTHER" id="PTHR32295:SF45">
    <property type="entry name" value="PROTEIN IQ-DOMAIN 19"/>
    <property type="match status" value="1"/>
</dbReference>
<evidence type="ECO:0000256" key="4">
    <source>
        <dbReference type="SAM" id="MobiDB-lite"/>
    </source>
</evidence>
<dbReference type="Pfam" id="PF13178">
    <property type="entry name" value="DUF4005"/>
    <property type="match status" value="1"/>
</dbReference>
<dbReference type="Proteomes" id="UP000554482">
    <property type="component" value="Unassembled WGS sequence"/>
</dbReference>
<dbReference type="GO" id="GO:0005516">
    <property type="term" value="F:calmodulin binding"/>
    <property type="evidence" value="ECO:0007669"/>
    <property type="project" value="UniProtKB-KW"/>
</dbReference>
<sequence length="458" mass="51432">MGKTSKWLRNFLTGKKEKDKGSSTSNQQQAFISTDEIPTTPIALHPSSTPKEKRRWSFRRSASGSKDFTSIDSIVTTPPRSARHSMLGAENDQKQHSLVVIAATRAATDVAVSVAKATASGIRLSSASNRRSNALQEAAATMIQAVFRSYLARKALRALKGLVKLQALVRGHLVRKQAVTTLRCMQALVNVQVRTRAQRIQLAGEAQYTQRLSNYRRSPQKNCFRQTYNVDKQMDDIIKVVEMDLGRSRGHTRSRSSYSIYNYVDEEDQRYSPNYHAHLKQEYHCHRSPAQSALAEMSSKVCSRHFDEYSLSTEQSSPCSISIRSKPDPIKVPCSSPQPYIESVCHEQTFFPNYMANTASFKAKVRSQSAPKQRSELFERQTSKKKVSVDWKNITRTARMQRSSSQVGSGGQEHQFPCSIKLDRSSISLKESECGSTSTLLADTNYCRSLAAYEVSIY</sequence>
<dbReference type="SMART" id="SM00015">
    <property type="entry name" value="IQ"/>
    <property type="match status" value="2"/>
</dbReference>
<feature type="region of interest" description="Disordered" evidence="4">
    <location>
        <begin position="1"/>
        <end position="89"/>
    </location>
</feature>
<evidence type="ECO:0000313" key="7">
    <source>
        <dbReference type="Proteomes" id="UP000554482"/>
    </source>
</evidence>
<keyword evidence="1" id="KW-0112">Calmodulin-binding</keyword>
<dbReference type="Gene3D" id="1.20.5.190">
    <property type="match status" value="1"/>
</dbReference>
<reference evidence="6 7" key="1">
    <citation type="submission" date="2020-06" db="EMBL/GenBank/DDBJ databases">
        <title>Transcriptomic and genomic resources for Thalictrum thalictroides and T. hernandezii: Facilitating candidate gene discovery in an emerging model plant lineage.</title>
        <authorList>
            <person name="Arias T."/>
            <person name="Riano-Pachon D.M."/>
            <person name="Di Stilio V.S."/>
        </authorList>
    </citation>
    <scope>NUCLEOTIDE SEQUENCE [LARGE SCALE GENOMIC DNA]</scope>
    <source>
        <strain evidence="7">cv. WT478/WT964</strain>
        <tissue evidence="6">Leaves</tissue>
    </source>
</reference>
<dbReference type="Pfam" id="PF00612">
    <property type="entry name" value="IQ"/>
    <property type="match status" value="2"/>
</dbReference>
<dbReference type="InterPro" id="IPR025064">
    <property type="entry name" value="DUF4005"/>
</dbReference>
<feature type="compositionally biased region" description="Polar residues" evidence="4">
    <location>
        <begin position="60"/>
        <end position="79"/>
    </location>
</feature>
<organism evidence="6 7">
    <name type="scientific">Thalictrum thalictroides</name>
    <name type="common">Rue-anemone</name>
    <name type="synonym">Anemone thalictroides</name>
    <dbReference type="NCBI Taxonomy" id="46969"/>
    <lineage>
        <taxon>Eukaryota</taxon>
        <taxon>Viridiplantae</taxon>
        <taxon>Streptophyta</taxon>
        <taxon>Embryophyta</taxon>
        <taxon>Tracheophyta</taxon>
        <taxon>Spermatophyta</taxon>
        <taxon>Magnoliopsida</taxon>
        <taxon>Ranunculales</taxon>
        <taxon>Ranunculaceae</taxon>
        <taxon>Thalictroideae</taxon>
        <taxon>Thalictrum</taxon>
    </lineage>
</organism>
<evidence type="ECO:0000256" key="2">
    <source>
        <dbReference type="ARBA" id="ARBA00024341"/>
    </source>
</evidence>
<dbReference type="PROSITE" id="PS50096">
    <property type="entry name" value="IQ"/>
    <property type="match status" value="2"/>
</dbReference>
<accession>A0A7J6X1T1</accession>
<dbReference type="EMBL" id="JABWDY010007763">
    <property type="protein sequence ID" value="KAF5202690.1"/>
    <property type="molecule type" value="Genomic_DNA"/>
</dbReference>
<feature type="domain" description="DUF4005" evidence="5">
    <location>
        <begin position="309"/>
        <end position="401"/>
    </location>
</feature>
<keyword evidence="7" id="KW-1185">Reference proteome</keyword>
<gene>
    <name evidence="6" type="ORF">FRX31_007727</name>
</gene>
<evidence type="ECO:0000256" key="3">
    <source>
        <dbReference type="ARBA" id="ARBA00024378"/>
    </source>
</evidence>
<dbReference type="PANTHER" id="PTHR32295">
    <property type="entry name" value="IQ-DOMAIN 5-RELATED"/>
    <property type="match status" value="1"/>
</dbReference>
<comment type="subunit">
    <text evidence="3">Binds to multiple calmodulin (CaM) in the presence of Ca(2+) and CaM-like proteins.</text>
</comment>
<feature type="compositionally biased region" description="Polar residues" evidence="4">
    <location>
        <begin position="22"/>
        <end position="32"/>
    </location>
</feature>
<dbReference type="CDD" id="cd23767">
    <property type="entry name" value="IQCD"/>
    <property type="match status" value="1"/>
</dbReference>
<dbReference type="OrthoDB" id="1918766at2759"/>
<protein>
    <submittedName>
        <fullName evidence="6">Iq-domain</fullName>
    </submittedName>
</protein>
<comment type="similarity">
    <text evidence="2">Belongs to the IQD family.</text>
</comment>